<keyword evidence="1" id="KW-0472">Membrane</keyword>
<feature type="transmembrane region" description="Helical" evidence="1">
    <location>
        <begin position="204"/>
        <end position="226"/>
    </location>
</feature>
<dbReference type="Proteomes" id="UP000322983">
    <property type="component" value="Chromosome"/>
</dbReference>
<dbReference type="STRING" id="1294262.GCA_001316085_00922"/>
<dbReference type="KEGG" id="step:IC006_0118"/>
<name>A0A510DRP7_9CREN</name>
<accession>A0A510DRP7</accession>
<evidence type="ECO:0000313" key="3">
    <source>
        <dbReference type="Proteomes" id="UP000322983"/>
    </source>
</evidence>
<reference evidence="2 3" key="1">
    <citation type="journal article" date="2020" name="Int. J. Syst. Evol. Microbiol.">
        <title>Sulfuracidifex tepidarius gen. nov., sp. nov. and transfer of Sulfolobus metallicus Huber and Stetter 1992 to the genus Sulfuracidifex as Sulfuracidifex metallicus comb. nov.</title>
        <authorList>
            <person name="Itoh T."/>
            <person name="Miura T."/>
            <person name="Sakai H.D."/>
            <person name="Kato S."/>
            <person name="Ohkuma M."/>
            <person name="Takashina T."/>
        </authorList>
    </citation>
    <scope>NUCLEOTIDE SEQUENCE [LARGE SCALE GENOMIC DNA]</scope>
    <source>
        <strain evidence="2 3">IC-006</strain>
    </source>
</reference>
<keyword evidence="3" id="KW-1185">Reference proteome</keyword>
<keyword evidence="1" id="KW-0812">Transmembrane</keyword>
<evidence type="ECO:0000313" key="2">
    <source>
        <dbReference type="EMBL" id="BBG22834.1"/>
    </source>
</evidence>
<sequence>MRITIILTVTLMVISVLTNPSLIPHLSQGSFVEYKIRSLISPEAGESKIICKLLIENVTKINNNGTFVFSVNIICMNNSIEFPTSSELDNLSYPKSFYYIPTYLLGKGNLQRVLNLSLNGEDNGVFTYYGTERFCGAIIQCTYFVNSSGVPSKIIITQTNDERDLIRNATYNLIPTSFLDEEPVIPPGLKPFSALENIKENQNFLFLIRDCIIPFNLIAIPLIIVIRRIKHA</sequence>
<protein>
    <submittedName>
        <fullName evidence="2">Uncharacterized protein</fullName>
    </submittedName>
</protein>
<dbReference type="EMBL" id="AP018929">
    <property type="protein sequence ID" value="BBG22834.1"/>
    <property type="molecule type" value="Genomic_DNA"/>
</dbReference>
<proteinExistence type="predicted"/>
<evidence type="ECO:0000256" key="1">
    <source>
        <dbReference type="SAM" id="Phobius"/>
    </source>
</evidence>
<keyword evidence="1" id="KW-1133">Transmembrane helix</keyword>
<dbReference type="AlphaFoldDB" id="A0A510DRP7"/>
<organism evidence="2 3">
    <name type="scientific">Sulfuracidifex tepidarius</name>
    <dbReference type="NCBI Taxonomy" id="1294262"/>
    <lineage>
        <taxon>Archaea</taxon>
        <taxon>Thermoproteota</taxon>
        <taxon>Thermoprotei</taxon>
        <taxon>Sulfolobales</taxon>
        <taxon>Sulfolobaceae</taxon>
        <taxon>Sulfuracidifex</taxon>
    </lineage>
</organism>
<gene>
    <name evidence="2" type="ORF">IC006_0118</name>
</gene>